<keyword evidence="4" id="KW-0597">Phosphoprotein</keyword>
<accession>A0ABU9BFK3</accession>
<dbReference type="SUPFAM" id="SSF158472">
    <property type="entry name" value="HAMP domain-like"/>
    <property type="match status" value="1"/>
</dbReference>
<dbReference type="InterPro" id="IPR050428">
    <property type="entry name" value="TCS_sensor_his_kinase"/>
</dbReference>
<feature type="region of interest" description="Disordered" evidence="11">
    <location>
        <begin position="487"/>
        <end position="531"/>
    </location>
</feature>
<dbReference type="InterPro" id="IPR004358">
    <property type="entry name" value="Sig_transdc_His_kin-like_C"/>
</dbReference>
<dbReference type="EC" id="2.7.13.3" evidence="3"/>
<dbReference type="PROSITE" id="PS50885">
    <property type="entry name" value="HAMP"/>
    <property type="match status" value="1"/>
</dbReference>
<evidence type="ECO:0000256" key="11">
    <source>
        <dbReference type="SAM" id="MobiDB-lite"/>
    </source>
</evidence>
<evidence type="ECO:0000259" key="14">
    <source>
        <dbReference type="PROSITE" id="PS50885"/>
    </source>
</evidence>
<evidence type="ECO:0000256" key="8">
    <source>
        <dbReference type="ARBA" id="ARBA00022989"/>
    </source>
</evidence>
<reference evidence="15 16" key="1">
    <citation type="submission" date="2024-04" db="EMBL/GenBank/DDBJ databases">
        <title>Novel species of the genus Ideonella isolated from streams.</title>
        <authorList>
            <person name="Lu H."/>
        </authorList>
    </citation>
    <scope>NUCLEOTIDE SEQUENCE [LARGE SCALE GENOMIC DNA]</scope>
    <source>
        <strain evidence="15 16">BYS139W</strain>
    </source>
</reference>
<feature type="transmembrane region" description="Helical" evidence="12">
    <location>
        <begin position="178"/>
        <end position="198"/>
    </location>
</feature>
<dbReference type="InterPro" id="IPR005467">
    <property type="entry name" value="His_kinase_dom"/>
</dbReference>
<dbReference type="Gene3D" id="3.30.565.10">
    <property type="entry name" value="Histidine kinase-like ATPase, C-terminal domain"/>
    <property type="match status" value="1"/>
</dbReference>
<dbReference type="InterPro" id="IPR003594">
    <property type="entry name" value="HATPase_dom"/>
</dbReference>
<comment type="subcellular location">
    <subcellularLocation>
        <location evidence="2">Membrane</location>
    </subcellularLocation>
</comment>
<evidence type="ECO:0000256" key="4">
    <source>
        <dbReference type="ARBA" id="ARBA00022553"/>
    </source>
</evidence>
<keyword evidence="9" id="KW-0902">Two-component regulatory system</keyword>
<dbReference type="SMART" id="SM00304">
    <property type="entry name" value="HAMP"/>
    <property type="match status" value="1"/>
</dbReference>
<evidence type="ECO:0000256" key="3">
    <source>
        <dbReference type="ARBA" id="ARBA00012438"/>
    </source>
</evidence>
<feature type="domain" description="Histidine kinase" evidence="13">
    <location>
        <begin position="259"/>
        <end position="480"/>
    </location>
</feature>
<keyword evidence="15" id="KW-0067">ATP-binding</keyword>
<dbReference type="InterPro" id="IPR003660">
    <property type="entry name" value="HAMP_dom"/>
</dbReference>
<dbReference type="Pfam" id="PF00512">
    <property type="entry name" value="HisKA"/>
    <property type="match status" value="1"/>
</dbReference>
<dbReference type="PROSITE" id="PS50109">
    <property type="entry name" value="HIS_KIN"/>
    <property type="match status" value="1"/>
</dbReference>
<evidence type="ECO:0000256" key="5">
    <source>
        <dbReference type="ARBA" id="ARBA00022679"/>
    </source>
</evidence>
<dbReference type="Proteomes" id="UP001368500">
    <property type="component" value="Unassembled WGS sequence"/>
</dbReference>
<organism evidence="15 16">
    <name type="scientific">Pseudaquabacterium rugosum</name>
    <dbReference type="NCBI Taxonomy" id="2984194"/>
    <lineage>
        <taxon>Bacteria</taxon>
        <taxon>Pseudomonadati</taxon>
        <taxon>Pseudomonadota</taxon>
        <taxon>Betaproteobacteria</taxon>
        <taxon>Burkholderiales</taxon>
        <taxon>Sphaerotilaceae</taxon>
        <taxon>Pseudaquabacterium</taxon>
    </lineage>
</organism>
<keyword evidence="7" id="KW-0418">Kinase</keyword>
<keyword evidence="6 12" id="KW-0812">Transmembrane</keyword>
<evidence type="ECO:0000256" key="9">
    <source>
        <dbReference type="ARBA" id="ARBA00023012"/>
    </source>
</evidence>
<proteinExistence type="predicted"/>
<dbReference type="CDD" id="cd06225">
    <property type="entry name" value="HAMP"/>
    <property type="match status" value="1"/>
</dbReference>
<dbReference type="GO" id="GO:0005524">
    <property type="term" value="F:ATP binding"/>
    <property type="evidence" value="ECO:0007669"/>
    <property type="project" value="UniProtKB-KW"/>
</dbReference>
<dbReference type="Pfam" id="PF02518">
    <property type="entry name" value="HATPase_c"/>
    <property type="match status" value="1"/>
</dbReference>
<keyword evidence="10 12" id="KW-0472">Membrane</keyword>
<comment type="caution">
    <text evidence="15">The sequence shown here is derived from an EMBL/GenBank/DDBJ whole genome shotgun (WGS) entry which is preliminary data.</text>
</comment>
<dbReference type="SUPFAM" id="SSF47384">
    <property type="entry name" value="Homodimeric domain of signal transducing histidine kinase"/>
    <property type="match status" value="1"/>
</dbReference>
<gene>
    <name evidence="15" type="ORF">AACH11_20215</name>
</gene>
<evidence type="ECO:0000259" key="13">
    <source>
        <dbReference type="PROSITE" id="PS50109"/>
    </source>
</evidence>
<dbReference type="PANTHER" id="PTHR45436:SF5">
    <property type="entry name" value="SENSOR HISTIDINE KINASE TRCS"/>
    <property type="match status" value="1"/>
</dbReference>
<sequence length="531" mass="57379">MPRLTITTRLFLAVLAMTALVALVMGVAAQWSFHRGFIGFLNEQAAARLDVSVPRLQSAYAEHGDWEFLRGRNRLWFMLTRPDDDPTPMESHTRGPHPEPALDPTQPLGASELLGASRRMSLLDAQRQHVMGFRLQSAQSEEREIVVGGQVVGYLMLAPIQRFTDDAALRFVNSQLRASLGAGLLALALAALLAWWVARRLLAPVRQVAQATHRLSAGDYTVRVPVAGHDEVAQLGQDFNQLALTLGRNEQARRDFMADISHELRTPLAVLKGELEALEDGVHQPTPELLALLRGKVDLLGDLVGDLHTLALADVGALSYQRQDLDLVDLVRDEARTLALGCEARRLALQIDLPAAALPAQADAARLRQLLHNLFGNTVRHTDAGGQVRLSLRREDDAAVLDLQDSAPGVPDADLARLGERFFRVERSRTRQGAGSGGQGGSGLGLAIARSIAEAHGGHLLARAAPLGGLWMQLRLPLLRQTAVERAGETPGAHCGLGHGLGHGADPRPTPTPTPMPRTDPDRARPPTDGA</sequence>
<keyword evidence="15" id="KW-0547">Nucleotide-binding</keyword>
<dbReference type="InterPro" id="IPR036890">
    <property type="entry name" value="HATPase_C_sf"/>
</dbReference>
<evidence type="ECO:0000256" key="12">
    <source>
        <dbReference type="SAM" id="Phobius"/>
    </source>
</evidence>
<feature type="region of interest" description="Disordered" evidence="11">
    <location>
        <begin position="81"/>
        <end position="105"/>
    </location>
</feature>
<dbReference type="Gene3D" id="1.10.287.130">
    <property type="match status" value="1"/>
</dbReference>
<dbReference type="Gene3D" id="6.10.340.10">
    <property type="match status" value="1"/>
</dbReference>
<dbReference type="InterPro" id="IPR003661">
    <property type="entry name" value="HisK_dim/P_dom"/>
</dbReference>
<keyword evidence="16" id="KW-1185">Reference proteome</keyword>
<dbReference type="CDD" id="cd00082">
    <property type="entry name" value="HisKA"/>
    <property type="match status" value="1"/>
</dbReference>
<dbReference type="PANTHER" id="PTHR45436">
    <property type="entry name" value="SENSOR HISTIDINE KINASE YKOH"/>
    <property type="match status" value="1"/>
</dbReference>
<evidence type="ECO:0000256" key="6">
    <source>
        <dbReference type="ARBA" id="ARBA00022692"/>
    </source>
</evidence>
<evidence type="ECO:0000256" key="10">
    <source>
        <dbReference type="ARBA" id="ARBA00023136"/>
    </source>
</evidence>
<dbReference type="EMBL" id="JBBUTF010000022">
    <property type="protein sequence ID" value="MEK8028293.1"/>
    <property type="molecule type" value="Genomic_DNA"/>
</dbReference>
<feature type="domain" description="HAMP" evidence="14">
    <location>
        <begin position="199"/>
        <end position="251"/>
    </location>
</feature>
<evidence type="ECO:0000256" key="2">
    <source>
        <dbReference type="ARBA" id="ARBA00004370"/>
    </source>
</evidence>
<feature type="compositionally biased region" description="Basic and acidic residues" evidence="11">
    <location>
        <begin position="519"/>
        <end position="531"/>
    </location>
</feature>
<dbReference type="SMART" id="SM00388">
    <property type="entry name" value="HisKA"/>
    <property type="match status" value="1"/>
</dbReference>
<evidence type="ECO:0000256" key="1">
    <source>
        <dbReference type="ARBA" id="ARBA00000085"/>
    </source>
</evidence>
<name>A0ABU9BFK3_9BURK</name>
<dbReference type="SUPFAM" id="SSF55874">
    <property type="entry name" value="ATPase domain of HSP90 chaperone/DNA topoisomerase II/histidine kinase"/>
    <property type="match status" value="1"/>
</dbReference>
<dbReference type="InterPro" id="IPR036097">
    <property type="entry name" value="HisK_dim/P_sf"/>
</dbReference>
<dbReference type="RefSeq" id="WP_341376080.1">
    <property type="nucleotide sequence ID" value="NZ_JBBUTF010000022.1"/>
</dbReference>
<dbReference type="Pfam" id="PF00672">
    <property type="entry name" value="HAMP"/>
    <property type="match status" value="1"/>
</dbReference>
<keyword evidence="5" id="KW-0808">Transferase</keyword>
<feature type="compositionally biased region" description="Pro residues" evidence="11">
    <location>
        <begin position="508"/>
        <end position="518"/>
    </location>
</feature>
<evidence type="ECO:0000256" key="7">
    <source>
        <dbReference type="ARBA" id="ARBA00022777"/>
    </source>
</evidence>
<evidence type="ECO:0000313" key="15">
    <source>
        <dbReference type="EMBL" id="MEK8028293.1"/>
    </source>
</evidence>
<comment type="catalytic activity">
    <reaction evidence="1">
        <text>ATP + protein L-histidine = ADP + protein N-phospho-L-histidine.</text>
        <dbReference type="EC" id="2.7.13.3"/>
    </reaction>
</comment>
<dbReference type="PRINTS" id="PR00344">
    <property type="entry name" value="BCTRLSENSOR"/>
</dbReference>
<dbReference type="SMART" id="SM00387">
    <property type="entry name" value="HATPase_c"/>
    <property type="match status" value="1"/>
</dbReference>
<protein>
    <recommendedName>
        <fullName evidence="3">histidine kinase</fullName>
        <ecNumber evidence="3">2.7.13.3</ecNumber>
    </recommendedName>
</protein>
<evidence type="ECO:0000313" key="16">
    <source>
        <dbReference type="Proteomes" id="UP001368500"/>
    </source>
</evidence>
<keyword evidence="8 12" id="KW-1133">Transmembrane helix</keyword>